<feature type="signal peptide" evidence="5">
    <location>
        <begin position="1"/>
        <end position="21"/>
    </location>
</feature>
<feature type="chain" id="PRO_5021260627" description="Fungal lipase-type domain-containing protein" evidence="5">
    <location>
        <begin position="22"/>
        <end position="320"/>
    </location>
</feature>
<dbReference type="AlphaFoldDB" id="A0A4Y9YGD5"/>
<keyword evidence="1" id="KW-1015">Disulfide bond</keyword>
<organism evidence="7 8">
    <name type="scientific">Dentipellis fragilis</name>
    <dbReference type="NCBI Taxonomy" id="205917"/>
    <lineage>
        <taxon>Eukaryota</taxon>
        <taxon>Fungi</taxon>
        <taxon>Dikarya</taxon>
        <taxon>Basidiomycota</taxon>
        <taxon>Agaricomycotina</taxon>
        <taxon>Agaricomycetes</taxon>
        <taxon>Russulales</taxon>
        <taxon>Hericiaceae</taxon>
        <taxon>Dentipellis</taxon>
    </lineage>
</organism>
<keyword evidence="8" id="KW-1185">Reference proteome</keyword>
<dbReference type="CDD" id="cd00519">
    <property type="entry name" value="Lipase_3"/>
    <property type="match status" value="1"/>
</dbReference>
<evidence type="ECO:0000256" key="2">
    <source>
        <dbReference type="ARBA" id="ARBA00043996"/>
    </source>
</evidence>
<comment type="caution">
    <text evidence="7">The sequence shown here is derived from an EMBL/GenBank/DDBJ whole genome shotgun (WGS) entry which is preliminary data.</text>
</comment>
<gene>
    <name evidence="7" type="ORF">EVG20_g7358</name>
</gene>
<comment type="similarity">
    <text evidence="2">Belongs to the AB hydrolase superfamily. Lipase family. Class 3 subfamily.</text>
</comment>
<dbReference type="SUPFAM" id="SSF53474">
    <property type="entry name" value="alpha/beta-Hydrolases"/>
    <property type="match status" value="1"/>
</dbReference>
<feature type="domain" description="Fungal lipase-type" evidence="6">
    <location>
        <begin position="110"/>
        <end position="252"/>
    </location>
</feature>
<dbReference type="OrthoDB" id="426718at2759"/>
<dbReference type="GO" id="GO:0006629">
    <property type="term" value="P:lipid metabolic process"/>
    <property type="evidence" value="ECO:0007669"/>
    <property type="project" value="InterPro"/>
</dbReference>
<dbReference type="PANTHER" id="PTHR45856">
    <property type="entry name" value="ALPHA/BETA-HYDROLASES SUPERFAMILY PROTEIN"/>
    <property type="match status" value="1"/>
</dbReference>
<comment type="catalytic activity">
    <reaction evidence="3">
        <text>a diacylglycerol + H2O = a monoacylglycerol + a fatty acid + H(+)</text>
        <dbReference type="Rhea" id="RHEA:32731"/>
        <dbReference type="ChEBI" id="CHEBI:15377"/>
        <dbReference type="ChEBI" id="CHEBI:15378"/>
        <dbReference type="ChEBI" id="CHEBI:17408"/>
        <dbReference type="ChEBI" id="CHEBI:18035"/>
        <dbReference type="ChEBI" id="CHEBI:28868"/>
    </reaction>
</comment>
<dbReference type="Pfam" id="PF01764">
    <property type="entry name" value="Lipase_3"/>
    <property type="match status" value="1"/>
</dbReference>
<evidence type="ECO:0000256" key="3">
    <source>
        <dbReference type="ARBA" id="ARBA00047591"/>
    </source>
</evidence>
<accession>A0A4Y9YGD5</accession>
<dbReference type="Gene3D" id="3.40.50.1820">
    <property type="entry name" value="alpha/beta hydrolase"/>
    <property type="match status" value="1"/>
</dbReference>
<evidence type="ECO:0000256" key="1">
    <source>
        <dbReference type="ARBA" id="ARBA00023157"/>
    </source>
</evidence>
<dbReference type="InterPro" id="IPR051218">
    <property type="entry name" value="Sec_MonoDiacylglyc_Lipase"/>
</dbReference>
<evidence type="ECO:0000313" key="7">
    <source>
        <dbReference type="EMBL" id="TFY60617.1"/>
    </source>
</evidence>
<evidence type="ECO:0000256" key="5">
    <source>
        <dbReference type="SAM" id="SignalP"/>
    </source>
</evidence>
<proteinExistence type="inferred from homology"/>
<protein>
    <recommendedName>
        <fullName evidence="6">Fungal lipase-type domain-containing protein</fullName>
    </recommendedName>
</protein>
<evidence type="ECO:0000256" key="4">
    <source>
        <dbReference type="ARBA" id="ARBA00048461"/>
    </source>
</evidence>
<keyword evidence="5" id="KW-0732">Signal</keyword>
<dbReference type="PANTHER" id="PTHR45856:SF25">
    <property type="entry name" value="FUNGAL LIPASE-LIKE DOMAIN-CONTAINING PROTEIN"/>
    <property type="match status" value="1"/>
</dbReference>
<dbReference type="Proteomes" id="UP000298327">
    <property type="component" value="Unassembled WGS sequence"/>
</dbReference>
<dbReference type="EMBL" id="SEOQ01000553">
    <property type="protein sequence ID" value="TFY60617.1"/>
    <property type="molecule type" value="Genomic_DNA"/>
</dbReference>
<evidence type="ECO:0000313" key="8">
    <source>
        <dbReference type="Proteomes" id="UP000298327"/>
    </source>
</evidence>
<comment type="catalytic activity">
    <reaction evidence="4">
        <text>a monoacylglycerol + H2O = glycerol + a fatty acid + H(+)</text>
        <dbReference type="Rhea" id="RHEA:15245"/>
        <dbReference type="ChEBI" id="CHEBI:15377"/>
        <dbReference type="ChEBI" id="CHEBI:15378"/>
        <dbReference type="ChEBI" id="CHEBI:17408"/>
        <dbReference type="ChEBI" id="CHEBI:17754"/>
        <dbReference type="ChEBI" id="CHEBI:28868"/>
    </reaction>
</comment>
<name>A0A4Y9YGD5_9AGAM</name>
<dbReference type="InterPro" id="IPR029058">
    <property type="entry name" value="AB_hydrolase_fold"/>
</dbReference>
<sequence length="320" mass="33535">MVYIPTRLAATLLALPLLARGVPLVDRGEGPSSDEATTAVSDDTINANFVRPAQFARIAYCSSDAVEKWDCGEPCQALGMGDVEPLVVGGDGGRIPRFFVAHDKTTQSLVVAHQGTDASNVLSVINDAEFILKDINSTLFPKAGSGVQVHDGFAWTQERTADTVLATVKAGLVSKNVSKVAVTGHSLGAAIATMDALMLKMNLDPSVEISTVVFGLPRGGNSDYANLIDSTLGSSFTFITHKNDPVPTVPPRFIGYQHSSGEVHISQTDAASGNATVTVACPGQENSNCVDGNSLFSISIPDHIGPYFANVSMSGKNCPL</sequence>
<dbReference type="InterPro" id="IPR002921">
    <property type="entry name" value="Fungal_lipase-type"/>
</dbReference>
<reference evidence="7 8" key="1">
    <citation type="submission" date="2019-02" db="EMBL/GenBank/DDBJ databases">
        <title>Genome sequencing of the rare red list fungi Dentipellis fragilis.</title>
        <authorList>
            <person name="Buettner E."/>
            <person name="Kellner H."/>
        </authorList>
    </citation>
    <scope>NUCLEOTIDE SEQUENCE [LARGE SCALE GENOMIC DNA]</scope>
    <source>
        <strain evidence="7 8">DSM 105465</strain>
    </source>
</reference>
<evidence type="ECO:0000259" key="6">
    <source>
        <dbReference type="Pfam" id="PF01764"/>
    </source>
</evidence>